<gene>
    <name evidence="2" type="ORF">CAEBREN_24774</name>
</gene>
<dbReference type="HOGENOM" id="CLU_063118_0_0_1"/>
<dbReference type="PROSITE" id="PS50181">
    <property type="entry name" value="FBOX"/>
    <property type="match status" value="1"/>
</dbReference>
<dbReference type="AlphaFoldDB" id="G0MJH6"/>
<evidence type="ECO:0000313" key="2">
    <source>
        <dbReference type="EMBL" id="EGT32312.1"/>
    </source>
</evidence>
<organism evidence="3">
    <name type="scientific">Caenorhabditis brenneri</name>
    <name type="common">Nematode worm</name>
    <dbReference type="NCBI Taxonomy" id="135651"/>
    <lineage>
        <taxon>Eukaryota</taxon>
        <taxon>Metazoa</taxon>
        <taxon>Ecdysozoa</taxon>
        <taxon>Nematoda</taxon>
        <taxon>Chromadorea</taxon>
        <taxon>Rhabditida</taxon>
        <taxon>Rhabditina</taxon>
        <taxon>Rhabditomorpha</taxon>
        <taxon>Rhabditoidea</taxon>
        <taxon>Rhabditidae</taxon>
        <taxon>Peloderinae</taxon>
        <taxon>Caenorhabditis</taxon>
    </lineage>
</organism>
<evidence type="ECO:0000313" key="3">
    <source>
        <dbReference type="Proteomes" id="UP000008068"/>
    </source>
</evidence>
<dbReference type="PANTHER" id="PTHR21503">
    <property type="entry name" value="F-BOX-CONTAINING HYPOTHETICAL PROTEIN C.ELEGANS"/>
    <property type="match status" value="1"/>
</dbReference>
<dbReference type="InterPro" id="IPR001810">
    <property type="entry name" value="F-box_dom"/>
</dbReference>
<dbReference type="InterPro" id="IPR012885">
    <property type="entry name" value="F-box_Sdz-33"/>
</dbReference>
<reference evidence="3" key="1">
    <citation type="submission" date="2011-07" db="EMBL/GenBank/DDBJ databases">
        <authorList>
            <consortium name="Caenorhabditis brenneri Sequencing and Analysis Consortium"/>
            <person name="Wilson R.K."/>
        </authorList>
    </citation>
    <scope>NUCLEOTIDE SEQUENCE [LARGE SCALE GENOMIC DNA]</scope>
    <source>
        <strain evidence="3">PB2801</strain>
    </source>
</reference>
<dbReference type="Pfam" id="PF07735">
    <property type="entry name" value="FBA_2"/>
    <property type="match status" value="1"/>
</dbReference>
<feature type="domain" description="F-box" evidence="1">
    <location>
        <begin position="1"/>
        <end position="52"/>
    </location>
</feature>
<sequence>MVKLLKFPSLVQEKIVKMMIFMEIFELSHTSKRARNMLKSLRIQAEQLYYEFNKGTYEIWLNFYGETDYGRTIVDKFGMIVKDSRKRKNVEHQVKIESLNRTLTAIGSHEQLLPFEFFEKQTNHILSFFKVKETNVLYRHGKKFGLQNFFFWKNSQRYQKVQMQAWSDQKLTLSKCQLAFLLEEVDTKEMILEVGLEPKHTYQYPKQESSKIEKLQILNSSWVCFEELLAMDNKEVICVAQYSQNFRTANVLLKSWIQGNNVKLEEFQYTKFAVSKLAQSDRDAIFFGTNATPTLFTYEQLVTRGIYDLNSGAMDIRREKDGMLATVKLGLDNMRVVIWHQKHLKAIGQ</sequence>
<name>G0MJH6_CAEBE</name>
<dbReference type="Proteomes" id="UP000008068">
    <property type="component" value="Unassembled WGS sequence"/>
</dbReference>
<evidence type="ECO:0000259" key="1">
    <source>
        <dbReference type="PROSITE" id="PS50181"/>
    </source>
</evidence>
<proteinExistence type="predicted"/>
<dbReference type="Pfam" id="PF00646">
    <property type="entry name" value="F-box"/>
    <property type="match status" value="1"/>
</dbReference>
<dbReference type="InParanoid" id="G0MJH6"/>
<dbReference type="EMBL" id="GL379797">
    <property type="protein sequence ID" value="EGT32312.1"/>
    <property type="molecule type" value="Genomic_DNA"/>
</dbReference>
<keyword evidence="3" id="KW-1185">Reference proteome</keyword>
<accession>G0MJH6</accession>
<dbReference type="PANTHER" id="PTHR21503:SF8">
    <property type="entry name" value="F-BOX ASSOCIATED DOMAIN-CONTAINING PROTEIN-RELATED"/>
    <property type="match status" value="1"/>
</dbReference>
<protein>
    <recommendedName>
        <fullName evidence="1">F-box domain-containing protein</fullName>
    </recommendedName>
</protein>